<keyword evidence="2" id="KW-1185">Reference proteome</keyword>
<dbReference type="RefSeq" id="WP_169716856.1">
    <property type="nucleotide sequence ID" value="NZ_CP155571.1"/>
</dbReference>
<dbReference type="EMBL" id="CP155571">
    <property type="protein sequence ID" value="XFO72484.1"/>
    <property type="molecule type" value="Genomic_DNA"/>
</dbReference>
<dbReference type="Proteomes" id="UP000216052">
    <property type="component" value="Chromosome"/>
</dbReference>
<protein>
    <recommendedName>
        <fullName evidence="3">Small, acid-soluble spore protein gamma-type</fullName>
    </recommendedName>
</protein>
<evidence type="ECO:0000313" key="1">
    <source>
        <dbReference type="EMBL" id="XFO72484.1"/>
    </source>
</evidence>
<evidence type="ECO:0008006" key="3">
    <source>
        <dbReference type="Google" id="ProtNLM"/>
    </source>
</evidence>
<reference evidence="1" key="1">
    <citation type="submission" date="2024-05" db="EMBL/GenBank/DDBJ databases">
        <title>Isolation and characterization of Sporomusa carbonis sp. nov., a carboxydotrophic hydrogenogen in the genus of Sporomusa isolated from a charcoal burning pile.</title>
        <authorList>
            <person name="Boeer T."/>
            <person name="Rosenbaum F."/>
            <person name="Eysell L."/>
            <person name="Mueller V."/>
            <person name="Daniel R."/>
            <person name="Poehlein A."/>
        </authorList>
    </citation>
    <scope>NUCLEOTIDE SEQUENCE [LARGE SCALE GENOMIC DNA]</scope>
    <source>
        <strain evidence="1">DSM 3132</strain>
    </source>
</reference>
<sequence length="57" mass="6130">MPEKKNAAKLMDEATDTAAKALEGKHYQNSGAVTEQFNAKIDKASELASAKYSGKNK</sequence>
<accession>A0ABZ3J276</accession>
<proteinExistence type="predicted"/>
<name>A0ABZ3J276_SPOA4</name>
<evidence type="ECO:0000313" key="2">
    <source>
        <dbReference type="Proteomes" id="UP000216052"/>
    </source>
</evidence>
<gene>
    <name evidence="1" type="ORF">SPACI_025360</name>
</gene>
<organism evidence="1 2">
    <name type="scientific">Sporomusa acidovorans (strain ATCC 49682 / DSM 3132 / Mol)</name>
    <dbReference type="NCBI Taxonomy" id="1123286"/>
    <lineage>
        <taxon>Bacteria</taxon>
        <taxon>Bacillati</taxon>
        <taxon>Bacillota</taxon>
        <taxon>Negativicutes</taxon>
        <taxon>Selenomonadales</taxon>
        <taxon>Sporomusaceae</taxon>
        <taxon>Sporomusa</taxon>
    </lineage>
</organism>